<dbReference type="InterPro" id="IPR013332">
    <property type="entry name" value="KPR_N"/>
</dbReference>
<dbReference type="EMBL" id="JBHRSD010000023">
    <property type="protein sequence ID" value="MFC3033574.1"/>
    <property type="molecule type" value="Genomic_DNA"/>
</dbReference>
<comment type="similarity">
    <text evidence="2 10">Belongs to the ketopantoate reductase family.</text>
</comment>
<accession>A0ABV7CLS2</accession>
<proteinExistence type="inferred from homology"/>
<keyword evidence="5 10" id="KW-0566">Pantothenate biosynthesis</keyword>
<evidence type="ECO:0000259" key="11">
    <source>
        <dbReference type="Pfam" id="PF02558"/>
    </source>
</evidence>
<evidence type="ECO:0000256" key="9">
    <source>
        <dbReference type="ARBA" id="ARBA00048793"/>
    </source>
</evidence>
<dbReference type="Pfam" id="PF08546">
    <property type="entry name" value="ApbA_C"/>
    <property type="match status" value="1"/>
</dbReference>
<comment type="pathway">
    <text evidence="1 10">Cofactor biosynthesis; (R)-pantothenate biosynthesis; (R)-pantoate from 3-methyl-2-oxobutanoate: step 2/2.</text>
</comment>
<comment type="caution">
    <text evidence="13">The sequence shown here is derived from an EMBL/GenBank/DDBJ whole genome shotgun (WGS) entry which is preliminary data.</text>
</comment>
<evidence type="ECO:0000256" key="3">
    <source>
        <dbReference type="ARBA" id="ARBA00013014"/>
    </source>
</evidence>
<evidence type="ECO:0000256" key="4">
    <source>
        <dbReference type="ARBA" id="ARBA00019465"/>
    </source>
</evidence>
<organism evidence="13 14">
    <name type="scientific">Pseudoalteromonas fenneropenaei</name>
    <dbReference type="NCBI Taxonomy" id="1737459"/>
    <lineage>
        <taxon>Bacteria</taxon>
        <taxon>Pseudomonadati</taxon>
        <taxon>Pseudomonadota</taxon>
        <taxon>Gammaproteobacteria</taxon>
        <taxon>Alteromonadales</taxon>
        <taxon>Pseudoalteromonadaceae</taxon>
        <taxon>Pseudoalteromonas</taxon>
    </lineage>
</organism>
<evidence type="ECO:0000256" key="6">
    <source>
        <dbReference type="ARBA" id="ARBA00022857"/>
    </source>
</evidence>
<evidence type="ECO:0000256" key="2">
    <source>
        <dbReference type="ARBA" id="ARBA00007870"/>
    </source>
</evidence>
<dbReference type="InterPro" id="IPR013328">
    <property type="entry name" value="6PGD_dom2"/>
</dbReference>
<feature type="domain" description="Ketopantoate reductase C-terminal" evidence="12">
    <location>
        <begin position="177"/>
        <end position="298"/>
    </location>
</feature>
<dbReference type="InterPro" id="IPR036291">
    <property type="entry name" value="NAD(P)-bd_dom_sf"/>
</dbReference>
<dbReference type="PANTHER" id="PTHR43765">
    <property type="entry name" value="2-DEHYDROPANTOATE 2-REDUCTASE-RELATED"/>
    <property type="match status" value="1"/>
</dbReference>
<comment type="catalytic activity">
    <reaction evidence="9 10">
        <text>(R)-pantoate + NADP(+) = 2-dehydropantoate + NADPH + H(+)</text>
        <dbReference type="Rhea" id="RHEA:16233"/>
        <dbReference type="ChEBI" id="CHEBI:11561"/>
        <dbReference type="ChEBI" id="CHEBI:15378"/>
        <dbReference type="ChEBI" id="CHEBI:15980"/>
        <dbReference type="ChEBI" id="CHEBI:57783"/>
        <dbReference type="ChEBI" id="CHEBI:58349"/>
        <dbReference type="EC" id="1.1.1.169"/>
    </reaction>
</comment>
<evidence type="ECO:0000313" key="13">
    <source>
        <dbReference type="EMBL" id="MFC3033574.1"/>
    </source>
</evidence>
<comment type="function">
    <text evidence="10">Catalyzes the NADPH-dependent reduction of ketopantoate into pantoic acid.</text>
</comment>
<evidence type="ECO:0000256" key="7">
    <source>
        <dbReference type="ARBA" id="ARBA00023002"/>
    </source>
</evidence>
<dbReference type="InterPro" id="IPR008927">
    <property type="entry name" value="6-PGluconate_DH-like_C_sf"/>
</dbReference>
<dbReference type="PANTHER" id="PTHR43765:SF2">
    <property type="entry name" value="2-DEHYDROPANTOATE 2-REDUCTASE"/>
    <property type="match status" value="1"/>
</dbReference>
<evidence type="ECO:0000256" key="8">
    <source>
        <dbReference type="ARBA" id="ARBA00032024"/>
    </source>
</evidence>
<keyword evidence="7 10" id="KW-0560">Oxidoreductase</keyword>
<keyword evidence="6 10" id="KW-0521">NADP</keyword>
<reference evidence="14" key="1">
    <citation type="journal article" date="2019" name="Int. J. Syst. Evol. Microbiol.">
        <title>The Global Catalogue of Microorganisms (GCM) 10K type strain sequencing project: providing services to taxonomists for standard genome sequencing and annotation.</title>
        <authorList>
            <consortium name="The Broad Institute Genomics Platform"/>
            <consortium name="The Broad Institute Genome Sequencing Center for Infectious Disease"/>
            <person name="Wu L."/>
            <person name="Ma J."/>
        </authorList>
    </citation>
    <scope>NUCLEOTIDE SEQUENCE [LARGE SCALE GENOMIC DNA]</scope>
    <source>
        <strain evidence="14">KCTC 42730</strain>
    </source>
</reference>
<keyword evidence="14" id="KW-1185">Reference proteome</keyword>
<dbReference type="InterPro" id="IPR003710">
    <property type="entry name" value="ApbA"/>
</dbReference>
<evidence type="ECO:0000259" key="12">
    <source>
        <dbReference type="Pfam" id="PF08546"/>
    </source>
</evidence>
<evidence type="ECO:0000313" key="14">
    <source>
        <dbReference type="Proteomes" id="UP001595453"/>
    </source>
</evidence>
<dbReference type="SUPFAM" id="SSF51735">
    <property type="entry name" value="NAD(P)-binding Rossmann-fold domains"/>
    <property type="match status" value="1"/>
</dbReference>
<name>A0ABV7CLS2_9GAMM</name>
<dbReference type="EC" id="1.1.1.169" evidence="3 10"/>
<dbReference type="Proteomes" id="UP001595453">
    <property type="component" value="Unassembled WGS sequence"/>
</dbReference>
<evidence type="ECO:0000256" key="5">
    <source>
        <dbReference type="ARBA" id="ARBA00022655"/>
    </source>
</evidence>
<dbReference type="SUPFAM" id="SSF48179">
    <property type="entry name" value="6-phosphogluconate dehydrogenase C-terminal domain-like"/>
    <property type="match status" value="1"/>
</dbReference>
<gene>
    <name evidence="13" type="ORF">ACFOEE_13685</name>
</gene>
<evidence type="ECO:0000256" key="1">
    <source>
        <dbReference type="ARBA" id="ARBA00004994"/>
    </source>
</evidence>
<protein>
    <recommendedName>
        <fullName evidence="4 10">2-dehydropantoate 2-reductase</fullName>
        <ecNumber evidence="3 10">1.1.1.169</ecNumber>
    </recommendedName>
    <alternativeName>
        <fullName evidence="8 10">Ketopantoate reductase</fullName>
    </alternativeName>
</protein>
<evidence type="ECO:0000256" key="10">
    <source>
        <dbReference type="RuleBase" id="RU362068"/>
    </source>
</evidence>
<dbReference type="InterPro" id="IPR013752">
    <property type="entry name" value="KPA_reductase"/>
</dbReference>
<dbReference type="Gene3D" id="1.10.1040.10">
    <property type="entry name" value="N-(1-d-carboxylethyl)-l-norvaline Dehydrogenase, domain 2"/>
    <property type="match status" value="1"/>
</dbReference>
<dbReference type="InterPro" id="IPR050838">
    <property type="entry name" value="Ketopantoate_reductase"/>
</dbReference>
<dbReference type="NCBIfam" id="TIGR00745">
    <property type="entry name" value="apbA_panE"/>
    <property type="match status" value="1"/>
</dbReference>
<dbReference type="Pfam" id="PF02558">
    <property type="entry name" value="ApbA"/>
    <property type="match status" value="1"/>
</dbReference>
<sequence length="302" mass="32987">MSVNAPLDIAILGAGAIGQLFAKALSRDHQVTVITRKPSTKAWLYEWQTEISTQTIKNATFATLVPSSLRFVLVCVKAYQLPEALAQLRPYLHPAASIVISHNGMSDLSAFSATLTPQHKLYFATTSQGAYLKGPQHVVHRGVGRTWLGAITSAAQSRCPLVDACLTSIVDAHWHHNIAQIRWQKLFVNIAINPLTARDQVCNGQLRAPKYATTVIGLLNEAVHLAALEGYRCVLADALNQAYLVMQQTAANRSSMLQDISLGRQTEITAICGYIVALGKKHHYPTPFNAKLLTEIEALSQV</sequence>
<dbReference type="Gene3D" id="3.40.50.720">
    <property type="entry name" value="NAD(P)-binding Rossmann-like Domain"/>
    <property type="match status" value="1"/>
</dbReference>
<dbReference type="RefSeq" id="WP_377125204.1">
    <property type="nucleotide sequence ID" value="NZ_JBHRSD010000023.1"/>
</dbReference>
<feature type="domain" description="Ketopantoate reductase N-terminal" evidence="11">
    <location>
        <begin position="9"/>
        <end position="151"/>
    </location>
</feature>